<protein>
    <submittedName>
        <fullName evidence="1">Uncharacterized protein</fullName>
    </submittedName>
</protein>
<dbReference type="eggNOG" id="KOG0089">
    <property type="taxonomic scope" value="Eukaryota"/>
</dbReference>
<reference evidence="1 2" key="1">
    <citation type="journal article" date="2012" name="Genome Biol.">
        <title>Genome and low-iron response of an oceanic diatom adapted to chronic iron limitation.</title>
        <authorList>
            <person name="Lommer M."/>
            <person name="Specht M."/>
            <person name="Roy A.S."/>
            <person name="Kraemer L."/>
            <person name="Andreson R."/>
            <person name="Gutowska M.A."/>
            <person name="Wolf J."/>
            <person name="Bergner S.V."/>
            <person name="Schilhabel M.B."/>
            <person name="Klostermeier U.C."/>
            <person name="Beiko R.G."/>
            <person name="Rosenstiel P."/>
            <person name="Hippler M."/>
            <person name="Laroche J."/>
        </authorList>
    </citation>
    <scope>NUCLEOTIDE SEQUENCE [LARGE SCALE GENOMIC DNA]</scope>
    <source>
        <strain evidence="1 2">CCMP1005</strain>
    </source>
</reference>
<dbReference type="GO" id="GO:0004488">
    <property type="term" value="F:methylenetetrahydrofolate dehydrogenase (NADP+) activity"/>
    <property type="evidence" value="ECO:0007669"/>
    <property type="project" value="InterPro"/>
</dbReference>
<sequence>MLSGRGARVLSADDRSVLEFGPGGRVRRTDLSLEECVRASDVVVSGVPDPDFRVPTEWIREGSTVINVASGHGGNFDEGTVGDVPGVTYVPHVGRVTVAALQYNLICLHKNYHS</sequence>
<name>K0TFI3_THAOC</name>
<dbReference type="Proteomes" id="UP000266841">
    <property type="component" value="Unassembled WGS sequence"/>
</dbReference>
<dbReference type="InterPro" id="IPR036291">
    <property type="entry name" value="NAD(P)-bd_dom_sf"/>
</dbReference>
<organism evidence="1 2">
    <name type="scientific">Thalassiosira oceanica</name>
    <name type="common">Marine diatom</name>
    <dbReference type="NCBI Taxonomy" id="159749"/>
    <lineage>
        <taxon>Eukaryota</taxon>
        <taxon>Sar</taxon>
        <taxon>Stramenopiles</taxon>
        <taxon>Ochrophyta</taxon>
        <taxon>Bacillariophyta</taxon>
        <taxon>Coscinodiscophyceae</taxon>
        <taxon>Thalassiosirophycidae</taxon>
        <taxon>Thalassiosirales</taxon>
        <taxon>Thalassiosiraceae</taxon>
        <taxon>Thalassiosira</taxon>
    </lineage>
</organism>
<dbReference type="OMA" id="FRVPTEW"/>
<gene>
    <name evidence="1" type="ORF">THAOC_02126</name>
</gene>
<evidence type="ECO:0000313" key="1">
    <source>
        <dbReference type="EMBL" id="EJK76130.1"/>
    </source>
</evidence>
<dbReference type="AlphaFoldDB" id="K0TFI3"/>
<keyword evidence="2" id="KW-1185">Reference proteome</keyword>
<dbReference type="EMBL" id="AGNL01002519">
    <property type="protein sequence ID" value="EJK76130.1"/>
    <property type="molecule type" value="Genomic_DNA"/>
</dbReference>
<dbReference type="SUPFAM" id="SSF51735">
    <property type="entry name" value="NAD(P)-binding Rossmann-fold domains"/>
    <property type="match status" value="1"/>
</dbReference>
<dbReference type="OrthoDB" id="41403at2759"/>
<comment type="caution">
    <text evidence="1">The sequence shown here is derived from an EMBL/GenBank/DDBJ whole genome shotgun (WGS) entry which is preliminary data.</text>
</comment>
<accession>K0TFI3</accession>
<evidence type="ECO:0000313" key="2">
    <source>
        <dbReference type="Proteomes" id="UP000266841"/>
    </source>
</evidence>
<proteinExistence type="predicted"/>
<dbReference type="Gene3D" id="3.40.50.720">
    <property type="entry name" value="NAD(P)-binding Rossmann-like Domain"/>
    <property type="match status" value="1"/>
</dbReference>